<gene>
    <name evidence="8" type="primary">tnaA</name>
    <name evidence="8" type="ORF">VIBR0546_04037</name>
</gene>
<dbReference type="Gene3D" id="3.40.640.10">
    <property type="entry name" value="Type I PLP-dependent aspartate aminotransferase-like (Major domain)"/>
    <property type="match status" value="1"/>
</dbReference>
<dbReference type="OrthoDB" id="9764079at2"/>
<dbReference type="RefSeq" id="WP_006879152.1">
    <property type="nucleotide sequence ID" value="NZ_AEVS01000052.1"/>
</dbReference>
<dbReference type="PANTHER" id="PTHR32325">
    <property type="entry name" value="BETA-ELIMINATING LYASE-LIKE PROTEIN-RELATED"/>
    <property type="match status" value="1"/>
</dbReference>
<feature type="modified residue" description="N6-(pyridoxal phosphate)lysine" evidence="6">
    <location>
        <position position="281"/>
    </location>
</feature>
<dbReference type="AlphaFoldDB" id="E8LTK1"/>
<organism evidence="8 9">
    <name type="scientific">Vibrio brasiliensis LMG 20546</name>
    <dbReference type="NCBI Taxonomy" id="945543"/>
    <lineage>
        <taxon>Bacteria</taxon>
        <taxon>Pseudomonadati</taxon>
        <taxon>Pseudomonadota</taxon>
        <taxon>Gammaproteobacteria</taxon>
        <taxon>Vibrionales</taxon>
        <taxon>Vibrionaceae</taxon>
        <taxon>Vibrio</taxon>
        <taxon>Vibrio oreintalis group</taxon>
    </lineage>
</organism>
<keyword evidence="5 8" id="KW-0456">Lyase</keyword>
<evidence type="ECO:0000256" key="5">
    <source>
        <dbReference type="ARBA" id="ARBA00023239"/>
    </source>
</evidence>
<dbReference type="Pfam" id="PF01212">
    <property type="entry name" value="Beta_elim_lyase"/>
    <property type="match status" value="1"/>
</dbReference>
<dbReference type="NCBIfam" id="NF009709">
    <property type="entry name" value="PRK13238.1"/>
    <property type="match status" value="1"/>
</dbReference>
<evidence type="ECO:0000256" key="1">
    <source>
        <dbReference type="ARBA" id="ARBA00001933"/>
    </source>
</evidence>
<evidence type="ECO:0000313" key="8">
    <source>
        <dbReference type="EMBL" id="EGA65960.1"/>
    </source>
</evidence>
<evidence type="ECO:0000256" key="2">
    <source>
        <dbReference type="ARBA" id="ARBA00009721"/>
    </source>
</evidence>
<dbReference type="PANTHER" id="PTHR32325:SF4">
    <property type="entry name" value="TRYPTOPHANASE"/>
    <property type="match status" value="1"/>
</dbReference>
<dbReference type="Proteomes" id="UP000004371">
    <property type="component" value="Unassembled WGS sequence"/>
</dbReference>
<dbReference type="PIRSF" id="PIRSF001386">
    <property type="entry name" value="Trpase"/>
    <property type="match status" value="1"/>
</dbReference>
<dbReference type="eggNOG" id="COG3033">
    <property type="taxonomic scope" value="Bacteria"/>
</dbReference>
<comment type="similarity">
    <text evidence="2">Belongs to the beta-eliminating lyase family.</text>
</comment>
<protein>
    <submittedName>
        <fullName evidence="8">Tryptophanase/L-cysteine desulfhydrase, PLP-dependent</fullName>
        <ecNumber evidence="8">4.1.99.1</ecNumber>
    </submittedName>
</protein>
<proteinExistence type="inferred from homology"/>
<dbReference type="EMBL" id="AEVS01000052">
    <property type="protein sequence ID" value="EGA65960.1"/>
    <property type="molecule type" value="Genomic_DNA"/>
</dbReference>
<reference evidence="8 9" key="1">
    <citation type="journal article" date="2012" name="Int. J. Syst. Evol. Microbiol.">
        <title>Vibrio caribbeanicus sp. nov., isolated from the marine sponge Scleritoderma cyanea.</title>
        <authorList>
            <person name="Hoffmann M."/>
            <person name="Monday S.R."/>
            <person name="Allard M.W."/>
            <person name="Strain E.A."/>
            <person name="Whittaker P."/>
            <person name="Naum M."/>
            <person name="McCarthy P.J."/>
            <person name="Lopez J.V."/>
            <person name="Fischer M."/>
            <person name="Brown E.W."/>
        </authorList>
    </citation>
    <scope>NUCLEOTIDE SEQUENCE [LARGE SCALE GENOMIC DNA]</scope>
    <source>
        <strain evidence="8 9">LMG 20546</strain>
    </source>
</reference>
<keyword evidence="9" id="KW-1185">Reference proteome</keyword>
<comment type="caution">
    <text evidence="8">The sequence shown here is derived from an EMBL/GenBank/DDBJ whole genome shotgun (WGS) entry which is preliminary data.</text>
</comment>
<evidence type="ECO:0000256" key="6">
    <source>
        <dbReference type="PIRSR" id="PIRSR611166-50"/>
    </source>
</evidence>
<evidence type="ECO:0000259" key="7">
    <source>
        <dbReference type="Pfam" id="PF01212"/>
    </source>
</evidence>
<feature type="domain" description="Aromatic amino acid beta-eliminating lyase/threonine aldolase" evidence="7">
    <location>
        <begin position="60"/>
        <end position="447"/>
    </location>
</feature>
<evidence type="ECO:0000256" key="3">
    <source>
        <dbReference type="ARBA" id="ARBA00011881"/>
    </source>
</evidence>
<dbReference type="SUPFAM" id="SSF53383">
    <property type="entry name" value="PLP-dependent transferases"/>
    <property type="match status" value="1"/>
</dbReference>
<sequence>MNNEQSASTLVSRTSIHPPEPFRIRVIEPIDRISPLERERALNEAGLNTLLLESKDVYIDCLTDSGTGAVTQSMQAAMLMGDEAYGGSRSFTKLSAAVEDIFDYQLTIPTHQGRGAEQLYVPKLIELREKKFGLQRDKMTVVSNFFFDTTQAHSQINGCNIVNAPVEEAFDTNKSASFKGDFDLEILQSTIEAVGAQHIPYIVVTITCNSVGGQPVSMSNLRQVYAIAQEYEIPVVIDCARFAENAYFIQQREEGYEYESIQEITKEMFSYGDLFSMSAKKDAMVPIGGILSFRTHEYFEVFRECQNLCVVLEGFPTYGGLEGGAMERLAVGLYEAMRQEWLDYRIRQVRYLVEGLRKIGIPCQQPGGHAAFVDAGKLLPHIPAENFPGVALANELYLVAGIRTPEIGSLLIGRNSKTGEQIPCPTELLRITLPRATYTQSHMDYIIQAFRLIKDNVDKIKGVRFTYEPPVLRHFNARFANVE</sequence>
<dbReference type="STRING" id="945543.VIBR0546_04037"/>
<dbReference type="InterPro" id="IPR015422">
    <property type="entry name" value="PyrdxlP-dep_Trfase_small"/>
</dbReference>
<comment type="cofactor">
    <cofactor evidence="1 6">
        <name>pyridoxal 5'-phosphate</name>
        <dbReference type="ChEBI" id="CHEBI:597326"/>
    </cofactor>
</comment>
<dbReference type="InterPro" id="IPR001597">
    <property type="entry name" value="ArAA_b-elim_lyase/Thr_aldolase"/>
</dbReference>
<dbReference type="PROSITE" id="PS00853">
    <property type="entry name" value="BETA_ELIM_LYASE"/>
    <property type="match status" value="1"/>
</dbReference>
<dbReference type="Gene3D" id="3.90.1150.10">
    <property type="entry name" value="Aspartate Aminotransferase, domain 1"/>
    <property type="match status" value="1"/>
</dbReference>
<dbReference type="GO" id="GO:0009034">
    <property type="term" value="F:tryptophanase activity"/>
    <property type="evidence" value="ECO:0007669"/>
    <property type="project" value="UniProtKB-EC"/>
</dbReference>
<dbReference type="EC" id="4.1.99.1" evidence="8"/>
<dbReference type="InterPro" id="IPR018176">
    <property type="entry name" value="Tryptophanase_CS"/>
</dbReference>
<dbReference type="InterPro" id="IPR015424">
    <property type="entry name" value="PyrdxlP-dep_Trfase"/>
</dbReference>
<evidence type="ECO:0000256" key="4">
    <source>
        <dbReference type="ARBA" id="ARBA00022898"/>
    </source>
</evidence>
<accession>E8LTK1</accession>
<name>E8LTK1_9VIBR</name>
<dbReference type="InterPro" id="IPR015421">
    <property type="entry name" value="PyrdxlP-dep_Trfase_major"/>
</dbReference>
<comment type="subunit">
    <text evidence="3">Homotetramer.</text>
</comment>
<keyword evidence="4 6" id="KW-0663">Pyridoxal phosphate</keyword>
<dbReference type="InterPro" id="IPR011166">
    <property type="entry name" value="Beta-eliminating_lyase"/>
</dbReference>
<evidence type="ECO:0000313" key="9">
    <source>
        <dbReference type="Proteomes" id="UP000004371"/>
    </source>
</evidence>